<protein>
    <recommendedName>
        <fullName evidence="8">TGF-beta family profile domain-containing protein</fullName>
    </recommendedName>
</protein>
<dbReference type="Pfam" id="PF00019">
    <property type="entry name" value="TGF_beta"/>
    <property type="match status" value="1"/>
</dbReference>
<dbReference type="SUPFAM" id="SSF57501">
    <property type="entry name" value="Cystine-knot cytokines"/>
    <property type="match status" value="1"/>
</dbReference>
<keyword evidence="3" id="KW-0964">Secreted</keyword>
<dbReference type="Pfam" id="PF00688">
    <property type="entry name" value="TGFb_propeptide"/>
    <property type="match status" value="1"/>
</dbReference>
<dbReference type="GO" id="GO:0005615">
    <property type="term" value="C:extracellular space"/>
    <property type="evidence" value="ECO:0007669"/>
    <property type="project" value="TreeGrafter"/>
</dbReference>
<evidence type="ECO:0000256" key="1">
    <source>
        <dbReference type="ARBA" id="ARBA00004613"/>
    </source>
</evidence>
<organism evidence="9 10">
    <name type="scientific">Artemia franciscana</name>
    <name type="common">Brine shrimp</name>
    <name type="synonym">Artemia sanfranciscana</name>
    <dbReference type="NCBI Taxonomy" id="6661"/>
    <lineage>
        <taxon>Eukaryota</taxon>
        <taxon>Metazoa</taxon>
        <taxon>Ecdysozoa</taxon>
        <taxon>Arthropoda</taxon>
        <taxon>Crustacea</taxon>
        <taxon>Branchiopoda</taxon>
        <taxon>Anostraca</taxon>
        <taxon>Artemiidae</taxon>
        <taxon>Artemia</taxon>
    </lineage>
</organism>
<evidence type="ECO:0000256" key="3">
    <source>
        <dbReference type="ARBA" id="ARBA00022525"/>
    </source>
</evidence>
<evidence type="ECO:0000256" key="4">
    <source>
        <dbReference type="ARBA" id="ARBA00023030"/>
    </source>
</evidence>
<comment type="similarity">
    <text evidence="2 6">Belongs to the TGF-beta family.</text>
</comment>
<feature type="domain" description="TGF-beta family profile" evidence="8">
    <location>
        <begin position="268"/>
        <end position="380"/>
    </location>
</feature>
<keyword evidence="7" id="KW-0732">Signal</keyword>
<dbReference type="PROSITE" id="PS00250">
    <property type="entry name" value="TGF_BETA_1"/>
    <property type="match status" value="1"/>
</dbReference>
<dbReference type="SMART" id="SM00204">
    <property type="entry name" value="TGFB"/>
    <property type="match status" value="1"/>
</dbReference>
<evidence type="ECO:0000313" key="9">
    <source>
        <dbReference type="EMBL" id="KAK2705290.1"/>
    </source>
</evidence>
<dbReference type="CDD" id="cd13751">
    <property type="entry name" value="TGF_beta_GDF8_like"/>
    <property type="match status" value="1"/>
</dbReference>
<reference evidence="9" key="1">
    <citation type="submission" date="2023-07" db="EMBL/GenBank/DDBJ databases">
        <title>Chromosome-level genome assembly of Artemia franciscana.</title>
        <authorList>
            <person name="Jo E."/>
        </authorList>
    </citation>
    <scope>NUCLEOTIDE SEQUENCE</scope>
    <source>
        <tissue evidence="9">Whole body</tissue>
    </source>
</reference>
<dbReference type="GO" id="GO:0008083">
    <property type="term" value="F:growth factor activity"/>
    <property type="evidence" value="ECO:0007669"/>
    <property type="project" value="UniProtKB-KW"/>
</dbReference>
<comment type="caution">
    <text evidence="9">The sequence shown here is derived from an EMBL/GenBank/DDBJ whole genome shotgun (WGS) entry which is preliminary data.</text>
</comment>
<evidence type="ECO:0000256" key="5">
    <source>
        <dbReference type="ARBA" id="ARBA00023157"/>
    </source>
</evidence>
<evidence type="ECO:0000256" key="7">
    <source>
        <dbReference type="SAM" id="SignalP"/>
    </source>
</evidence>
<dbReference type="Proteomes" id="UP001187531">
    <property type="component" value="Unassembled WGS sequence"/>
</dbReference>
<dbReference type="NCBIfam" id="NF033679">
    <property type="entry name" value="DNRLRE_dom"/>
    <property type="match status" value="1"/>
</dbReference>
<dbReference type="PROSITE" id="PS51362">
    <property type="entry name" value="TGF_BETA_2"/>
    <property type="match status" value="1"/>
</dbReference>
<evidence type="ECO:0000256" key="2">
    <source>
        <dbReference type="ARBA" id="ARBA00006656"/>
    </source>
</evidence>
<dbReference type="PANTHER" id="PTHR11848">
    <property type="entry name" value="TGF-BETA FAMILY"/>
    <property type="match status" value="1"/>
</dbReference>
<dbReference type="InterPro" id="IPR029034">
    <property type="entry name" value="Cystine-knot_cytokine"/>
</dbReference>
<feature type="chain" id="PRO_5041696707" description="TGF-beta family profile domain-containing protein" evidence="7">
    <location>
        <begin position="20"/>
        <end position="380"/>
    </location>
</feature>
<comment type="subcellular location">
    <subcellularLocation>
        <location evidence="1">Secreted</location>
    </subcellularLocation>
</comment>
<dbReference type="InterPro" id="IPR001111">
    <property type="entry name" value="TGF-b_propeptide"/>
</dbReference>
<dbReference type="Gene3D" id="2.10.90.10">
    <property type="entry name" value="Cystine-knot cytokines"/>
    <property type="match status" value="1"/>
</dbReference>
<name>A0AA88HAA7_ARTSF</name>
<evidence type="ECO:0000313" key="10">
    <source>
        <dbReference type="Proteomes" id="UP001187531"/>
    </source>
</evidence>
<dbReference type="GO" id="GO:0005125">
    <property type="term" value="F:cytokine activity"/>
    <property type="evidence" value="ECO:0007669"/>
    <property type="project" value="TreeGrafter"/>
</dbReference>
<accession>A0AA88HAA7</accession>
<feature type="signal peptide" evidence="7">
    <location>
        <begin position="1"/>
        <end position="19"/>
    </location>
</feature>
<keyword evidence="5" id="KW-1015">Disulfide bond</keyword>
<gene>
    <name evidence="9" type="ORF">QYM36_017358</name>
</gene>
<keyword evidence="10" id="KW-1185">Reference proteome</keyword>
<evidence type="ECO:0000259" key="8">
    <source>
        <dbReference type="PROSITE" id="PS51362"/>
    </source>
</evidence>
<proteinExistence type="inferred from homology"/>
<keyword evidence="4 6" id="KW-0339">Growth factor</keyword>
<evidence type="ECO:0000256" key="6">
    <source>
        <dbReference type="RuleBase" id="RU000354"/>
    </source>
</evidence>
<dbReference type="EMBL" id="JAVRJZ010000021">
    <property type="protein sequence ID" value="KAK2705290.1"/>
    <property type="molecule type" value="Genomic_DNA"/>
</dbReference>
<dbReference type="InterPro" id="IPR017948">
    <property type="entry name" value="TGFb_CS"/>
</dbReference>
<dbReference type="InterPro" id="IPR015615">
    <property type="entry name" value="TGF-beta-rel"/>
</dbReference>
<dbReference type="InterPro" id="IPR001839">
    <property type="entry name" value="TGF-b_C"/>
</dbReference>
<sequence length="380" mass="42942">MACRFVIVVLMLQFSEVMPSSIVRDSYESSNSDYDNDYLPVPGTYVPSNCSTCVGREELRRRNLEVIKDQILSKLGLTTTPNMTGRKPPRIPPIHKLMDMYGMQGDEPANPGVFYDDEIDDFHARTEKIIVIAQPTTSKSLRGILKFKFSEKASQSDVRNAYLWLHLRPSSTMPSGPVWIEIYQVLRAVEGESPVSKRAKEIKVDLLHHGGWISVDVREIVSTWFRNPNTNHGIFVKTSDGNHLVITDEMDSSTTPAIEVNFNPGKPRRKRAIGLSCDENSKETRCCKFPLTVDFEELGWDFIISPQRYESNICDGECPLAFLQKYPHTHIVQQTKPSRKGGPCCAPQKLSSITILSFDTEFNILMTVVPNMVVDRCGCF</sequence>
<dbReference type="Gene3D" id="2.60.120.970">
    <property type="match status" value="1"/>
</dbReference>
<dbReference type="AlphaFoldDB" id="A0AA88HAA7"/>
<dbReference type="PANTHER" id="PTHR11848:SF262">
    <property type="entry name" value="LD29161P"/>
    <property type="match status" value="1"/>
</dbReference>